<dbReference type="AlphaFoldDB" id="A0AAV4M640"/>
<accession>A0AAV4M640</accession>
<keyword evidence="2" id="KW-1185">Reference proteome</keyword>
<dbReference type="EMBL" id="BPLR01001904">
    <property type="protein sequence ID" value="GIX67808.1"/>
    <property type="molecule type" value="Genomic_DNA"/>
</dbReference>
<sequence>MFMLHRLSDSLGFLPAIRNCEAGPSPAGNCQRLYRKARLILGLSVTRDDCIVFLCSDTGSNVLRLPDTTNLISMLVIIGNLEEIQIS</sequence>
<dbReference type="Proteomes" id="UP001054945">
    <property type="component" value="Unassembled WGS sequence"/>
</dbReference>
<gene>
    <name evidence="1" type="ORF">CEXT_147491</name>
</gene>
<reference evidence="1 2" key="1">
    <citation type="submission" date="2021-06" db="EMBL/GenBank/DDBJ databases">
        <title>Caerostris extrusa draft genome.</title>
        <authorList>
            <person name="Kono N."/>
            <person name="Arakawa K."/>
        </authorList>
    </citation>
    <scope>NUCLEOTIDE SEQUENCE [LARGE SCALE GENOMIC DNA]</scope>
</reference>
<comment type="caution">
    <text evidence="1">The sequence shown here is derived from an EMBL/GenBank/DDBJ whole genome shotgun (WGS) entry which is preliminary data.</text>
</comment>
<organism evidence="1 2">
    <name type="scientific">Caerostris extrusa</name>
    <name type="common">Bark spider</name>
    <name type="synonym">Caerostris bankana</name>
    <dbReference type="NCBI Taxonomy" id="172846"/>
    <lineage>
        <taxon>Eukaryota</taxon>
        <taxon>Metazoa</taxon>
        <taxon>Ecdysozoa</taxon>
        <taxon>Arthropoda</taxon>
        <taxon>Chelicerata</taxon>
        <taxon>Arachnida</taxon>
        <taxon>Araneae</taxon>
        <taxon>Araneomorphae</taxon>
        <taxon>Entelegynae</taxon>
        <taxon>Araneoidea</taxon>
        <taxon>Araneidae</taxon>
        <taxon>Caerostris</taxon>
    </lineage>
</organism>
<name>A0AAV4M640_CAEEX</name>
<protein>
    <submittedName>
        <fullName evidence="1">Uncharacterized protein</fullName>
    </submittedName>
</protein>
<proteinExistence type="predicted"/>
<evidence type="ECO:0000313" key="1">
    <source>
        <dbReference type="EMBL" id="GIX67808.1"/>
    </source>
</evidence>
<evidence type="ECO:0000313" key="2">
    <source>
        <dbReference type="Proteomes" id="UP001054945"/>
    </source>
</evidence>